<dbReference type="PROSITE" id="PS50975">
    <property type="entry name" value="ATP_GRASP"/>
    <property type="match status" value="1"/>
</dbReference>
<reference evidence="9" key="1">
    <citation type="submission" date="2016-09" db="EMBL/GenBank/DDBJ databases">
        <authorList>
            <person name="Varghese N."/>
            <person name="Submissions S."/>
        </authorList>
    </citation>
    <scope>NUCLEOTIDE SEQUENCE [LARGE SCALE GENOMIC DNA]</scope>
    <source>
        <strain evidence="9">25nlg</strain>
    </source>
</reference>
<dbReference type="InterPro" id="IPR040686">
    <property type="entry name" value="PurK_C"/>
</dbReference>
<dbReference type="InterPro" id="IPR011054">
    <property type="entry name" value="Rudment_hybrid_motif"/>
</dbReference>
<organism evidence="8 9">
    <name type="scientific">Shouchella lonarensis</name>
    <dbReference type="NCBI Taxonomy" id="1464122"/>
    <lineage>
        <taxon>Bacteria</taxon>
        <taxon>Bacillati</taxon>
        <taxon>Bacillota</taxon>
        <taxon>Bacilli</taxon>
        <taxon>Bacillales</taxon>
        <taxon>Bacillaceae</taxon>
        <taxon>Shouchella</taxon>
    </lineage>
</organism>
<dbReference type="Pfam" id="PF02222">
    <property type="entry name" value="ATP-grasp"/>
    <property type="match status" value="1"/>
</dbReference>
<keyword evidence="9" id="KW-1185">Reference proteome</keyword>
<comment type="function">
    <text evidence="5">Catalyzes the ATP-dependent conversion of 5-aminoimidazole ribonucleotide (AIR) and HCO(3)(-) to N5-carboxyaminoimidazole ribonucleotide (N5-CAIR).</text>
</comment>
<feature type="binding site" evidence="5">
    <location>
        <position position="106"/>
    </location>
    <ligand>
        <name>ATP</name>
        <dbReference type="ChEBI" id="CHEBI:30616"/>
    </ligand>
</feature>
<name>A0A1G6MPP5_9BACI</name>
<evidence type="ECO:0000256" key="2">
    <source>
        <dbReference type="ARBA" id="ARBA00022741"/>
    </source>
</evidence>
<comment type="subunit">
    <text evidence="5 6">Homodimer.</text>
</comment>
<dbReference type="Gene3D" id="3.40.50.20">
    <property type="match status" value="1"/>
</dbReference>
<dbReference type="Proteomes" id="UP000242662">
    <property type="component" value="Unassembled WGS sequence"/>
</dbReference>
<dbReference type="Pfam" id="PF22660">
    <property type="entry name" value="RS_preATP-grasp-like"/>
    <property type="match status" value="1"/>
</dbReference>
<dbReference type="EC" id="6.3.4.18" evidence="5 6"/>
<comment type="catalytic activity">
    <reaction evidence="5 6">
        <text>5-amino-1-(5-phospho-beta-D-ribosyl)imidazole + hydrogencarbonate + ATP = 5-carboxyamino-1-(5-phospho-D-ribosyl)imidazole + ADP + phosphate + 2 H(+)</text>
        <dbReference type="Rhea" id="RHEA:19317"/>
        <dbReference type="ChEBI" id="CHEBI:15378"/>
        <dbReference type="ChEBI" id="CHEBI:17544"/>
        <dbReference type="ChEBI" id="CHEBI:30616"/>
        <dbReference type="ChEBI" id="CHEBI:43474"/>
        <dbReference type="ChEBI" id="CHEBI:58730"/>
        <dbReference type="ChEBI" id="CHEBI:137981"/>
        <dbReference type="ChEBI" id="CHEBI:456216"/>
        <dbReference type="EC" id="6.3.4.18"/>
    </reaction>
</comment>
<feature type="binding site" evidence="5">
    <location>
        <begin position="267"/>
        <end position="268"/>
    </location>
    <ligand>
        <name>ATP</name>
        <dbReference type="ChEBI" id="CHEBI:30616"/>
    </ligand>
</feature>
<dbReference type="NCBIfam" id="NF004675">
    <property type="entry name" value="PRK06019.1-1"/>
    <property type="match status" value="1"/>
</dbReference>
<dbReference type="GO" id="GO:0005829">
    <property type="term" value="C:cytosol"/>
    <property type="evidence" value="ECO:0007669"/>
    <property type="project" value="TreeGrafter"/>
</dbReference>
<dbReference type="NCBIfam" id="NF004679">
    <property type="entry name" value="PRK06019.1-5"/>
    <property type="match status" value="1"/>
</dbReference>
<keyword evidence="2 5" id="KW-0547">Nucleotide-binding</keyword>
<dbReference type="InterPro" id="IPR011761">
    <property type="entry name" value="ATP-grasp"/>
</dbReference>
<dbReference type="NCBIfam" id="NF004676">
    <property type="entry name" value="PRK06019.1-2"/>
    <property type="match status" value="1"/>
</dbReference>
<feature type="binding site" evidence="5">
    <location>
        <begin position="151"/>
        <end position="157"/>
    </location>
    <ligand>
        <name>ATP</name>
        <dbReference type="ChEBI" id="CHEBI:30616"/>
    </ligand>
</feature>
<feature type="binding site" evidence="5">
    <location>
        <position position="146"/>
    </location>
    <ligand>
        <name>ATP</name>
        <dbReference type="ChEBI" id="CHEBI:30616"/>
    </ligand>
</feature>
<comment type="function">
    <text evidence="6">Catalyzes the ATP-dependent conversion of 5-aminoimidazole ribonucleotide (AIR) and HCO(3)- to N5-carboxyaminoimidazole ribonucleotide (N5-CAIR).</text>
</comment>
<comment type="pathway">
    <text evidence="5 6">Purine metabolism; IMP biosynthesis via de novo pathway; 5-amino-1-(5-phospho-D-ribosyl)imidazole-4-carboxylate from 5-amino-1-(5-phospho-D-ribosyl)imidazole (N5-CAIR route): step 1/2.</text>
</comment>
<dbReference type="InterPro" id="IPR016185">
    <property type="entry name" value="PreATP-grasp_dom_sf"/>
</dbReference>
<dbReference type="GO" id="GO:0005524">
    <property type="term" value="F:ATP binding"/>
    <property type="evidence" value="ECO:0007669"/>
    <property type="project" value="UniProtKB-UniRule"/>
</dbReference>
<dbReference type="Pfam" id="PF17769">
    <property type="entry name" value="PurK_C"/>
    <property type="match status" value="1"/>
</dbReference>
<dbReference type="PANTHER" id="PTHR11609">
    <property type="entry name" value="PURINE BIOSYNTHESIS PROTEIN 6/7, PUR6/7"/>
    <property type="match status" value="1"/>
</dbReference>
<dbReference type="FunFam" id="3.40.50.20:FF:000016">
    <property type="entry name" value="N5-carboxyaminoimidazole ribonucleotide synthase"/>
    <property type="match status" value="1"/>
</dbReference>
<dbReference type="STRING" id="1464122.SAMN05421737_11091"/>
<evidence type="ECO:0000259" key="7">
    <source>
        <dbReference type="PROSITE" id="PS50975"/>
    </source>
</evidence>
<comment type="similarity">
    <text evidence="5 6">Belongs to the PurK/PurT family.</text>
</comment>
<evidence type="ECO:0000256" key="3">
    <source>
        <dbReference type="ARBA" id="ARBA00022755"/>
    </source>
</evidence>
<dbReference type="Gene3D" id="3.30.1490.20">
    <property type="entry name" value="ATP-grasp fold, A domain"/>
    <property type="match status" value="1"/>
</dbReference>
<dbReference type="PANTHER" id="PTHR11609:SF5">
    <property type="entry name" value="PHOSPHORIBOSYLAMINOIMIDAZOLE CARBOXYLASE"/>
    <property type="match status" value="1"/>
</dbReference>
<protein>
    <recommendedName>
        <fullName evidence="5 6">N5-carboxyaminoimidazole ribonucleotide synthase</fullName>
        <shortName evidence="5 6">N5-CAIR synthase</shortName>
        <ecNumber evidence="5 6">6.3.4.18</ecNumber>
    </recommendedName>
    <alternativeName>
        <fullName evidence="5 6">5-(carboxyamino)imidazole ribonucleotide synthetase</fullName>
    </alternativeName>
</protein>
<feature type="binding site" evidence="5">
    <location>
        <begin position="182"/>
        <end position="185"/>
    </location>
    <ligand>
        <name>ATP</name>
        <dbReference type="ChEBI" id="CHEBI:30616"/>
    </ligand>
</feature>
<dbReference type="AlphaFoldDB" id="A0A1G6MPP5"/>
<proteinExistence type="inferred from homology"/>
<dbReference type="SUPFAM" id="SSF56059">
    <property type="entry name" value="Glutathione synthetase ATP-binding domain-like"/>
    <property type="match status" value="1"/>
</dbReference>
<dbReference type="GO" id="GO:0046872">
    <property type="term" value="F:metal ion binding"/>
    <property type="evidence" value="ECO:0007669"/>
    <property type="project" value="InterPro"/>
</dbReference>
<sequence length="376" mass="41068">MKIIDAGATIGIIGGGQLGQMMAFSAKEIGYRIALLDPDGDSPCAQVADEVIVAPYHDEQAMRALAEISDVVTYEFENVDAATLRDVRAHGYFPQGVDVLETTQHRLQEKAAITRLGVPVARYMTILSVDDVALAATNMRFPAILKVCLGGYDGKGQVVVHDASALREAAVSLLQHGPLVLEEKVDFSKEISVIVTRSVHGEITMFPVAENEHRDNILHRTIVPARISTATAASAQALARRLAEGLNVVGTLAVEMFVKKDGTLYVNELAPRPHNSGHYTIEACKTSQFEQHIRAICGLPLGDTTLQTPAVMENILGDRIYEVPEQPARAVSTYLHLYGKKHVKYQRKMGHVTVLGNDTDGCLEILNAFWRKKALH</sequence>
<dbReference type="Gene3D" id="3.30.470.20">
    <property type="entry name" value="ATP-grasp fold, B domain"/>
    <property type="match status" value="1"/>
</dbReference>
<dbReference type="InterPro" id="IPR054350">
    <property type="entry name" value="PurT/PurK_preATP-grasp"/>
</dbReference>
<evidence type="ECO:0000256" key="6">
    <source>
        <dbReference type="RuleBase" id="RU361200"/>
    </source>
</evidence>
<evidence type="ECO:0000256" key="1">
    <source>
        <dbReference type="ARBA" id="ARBA00022598"/>
    </source>
</evidence>
<keyword evidence="1 5" id="KW-0436">Ligase</keyword>
<evidence type="ECO:0000256" key="5">
    <source>
        <dbReference type="HAMAP-Rule" id="MF_01928"/>
    </source>
</evidence>
<dbReference type="NCBIfam" id="TIGR01161">
    <property type="entry name" value="purK"/>
    <property type="match status" value="1"/>
</dbReference>
<gene>
    <name evidence="5 6" type="primary">purK</name>
    <name evidence="8" type="ORF">SAMN05421737_11091</name>
</gene>
<keyword evidence="3 5" id="KW-0658">Purine biosynthesis</keyword>
<dbReference type="InterPro" id="IPR003135">
    <property type="entry name" value="ATP-grasp_carboxylate-amine"/>
</dbReference>
<dbReference type="UniPathway" id="UPA00074">
    <property type="reaction ID" value="UER00942"/>
</dbReference>
<keyword evidence="4 5" id="KW-0067">ATP-binding</keyword>
<evidence type="ECO:0000313" key="8">
    <source>
        <dbReference type="EMBL" id="SDC57197.1"/>
    </source>
</evidence>
<evidence type="ECO:0000313" key="9">
    <source>
        <dbReference type="Proteomes" id="UP000242662"/>
    </source>
</evidence>
<dbReference type="GO" id="GO:0004638">
    <property type="term" value="F:phosphoribosylaminoimidazole carboxylase activity"/>
    <property type="evidence" value="ECO:0007669"/>
    <property type="project" value="InterPro"/>
</dbReference>
<feature type="binding site" evidence="5">
    <location>
        <position position="190"/>
    </location>
    <ligand>
        <name>ATP</name>
        <dbReference type="ChEBI" id="CHEBI:30616"/>
    </ligand>
</feature>
<dbReference type="SUPFAM" id="SSF52440">
    <property type="entry name" value="PreATP-grasp domain"/>
    <property type="match status" value="1"/>
</dbReference>
<accession>A0A1G6MPP5</accession>
<dbReference type="RefSeq" id="WP_090776384.1">
    <property type="nucleotide sequence ID" value="NZ_FMYM01000010.1"/>
</dbReference>
<dbReference type="HAMAP" id="MF_01928">
    <property type="entry name" value="PurK"/>
    <property type="match status" value="1"/>
</dbReference>
<dbReference type="InterPro" id="IPR005875">
    <property type="entry name" value="PurK"/>
</dbReference>
<dbReference type="GO" id="GO:0006189">
    <property type="term" value="P:'de novo' IMP biosynthetic process"/>
    <property type="evidence" value="ECO:0007669"/>
    <property type="project" value="UniProtKB-UniRule"/>
</dbReference>
<dbReference type="OrthoDB" id="9804625at2"/>
<dbReference type="EMBL" id="FMYM01000010">
    <property type="protein sequence ID" value="SDC57197.1"/>
    <property type="molecule type" value="Genomic_DNA"/>
</dbReference>
<feature type="binding site" evidence="5">
    <location>
        <position position="213"/>
    </location>
    <ligand>
        <name>ATP</name>
        <dbReference type="ChEBI" id="CHEBI:30616"/>
    </ligand>
</feature>
<dbReference type="InterPro" id="IPR013815">
    <property type="entry name" value="ATP_grasp_subdomain_1"/>
</dbReference>
<evidence type="ECO:0000256" key="4">
    <source>
        <dbReference type="ARBA" id="ARBA00022840"/>
    </source>
</evidence>
<dbReference type="SUPFAM" id="SSF51246">
    <property type="entry name" value="Rudiment single hybrid motif"/>
    <property type="match status" value="1"/>
</dbReference>
<dbReference type="FunFam" id="3.30.470.20:FF:000029">
    <property type="entry name" value="N5-carboxyaminoimidazole ribonucleotide synthase"/>
    <property type="match status" value="1"/>
</dbReference>
<feature type="domain" description="ATP-grasp" evidence="7">
    <location>
        <begin position="110"/>
        <end position="297"/>
    </location>
</feature>
<dbReference type="GO" id="GO:0034028">
    <property type="term" value="F:5-(carboxyamino)imidazole ribonucleotide synthase activity"/>
    <property type="evidence" value="ECO:0007669"/>
    <property type="project" value="UniProtKB-UniRule"/>
</dbReference>